<proteinExistence type="predicted"/>
<feature type="domain" description="Beta-lactamase-related" evidence="1">
    <location>
        <begin position="7"/>
        <end position="322"/>
    </location>
</feature>
<dbReference type="InterPro" id="IPR050789">
    <property type="entry name" value="Diverse_Enzym_Activities"/>
</dbReference>
<dbReference type="Pfam" id="PF00144">
    <property type="entry name" value="Beta-lactamase"/>
    <property type="match status" value="1"/>
</dbReference>
<dbReference type="InterPro" id="IPR012338">
    <property type="entry name" value="Beta-lactam/transpept-like"/>
</dbReference>
<keyword evidence="3" id="KW-1185">Reference proteome</keyword>
<comment type="caution">
    <text evidence="2">The sequence shown here is derived from an EMBL/GenBank/DDBJ whole genome shotgun (WGS) entry which is preliminary data.</text>
</comment>
<dbReference type="PANTHER" id="PTHR43283:SF3">
    <property type="entry name" value="BETA-LACTAMASE FAMILY PROTEIN (AFU_ORTHOLOGUE AFUA_5G07500)"/>
    <property type="match status" value="1"/>
</dbReference>
<evidence type="ECO:0000313" key="3">
    <source>
        <dbReference type="Proteomes" id="UP000552644"/>
    </source>
</evidence>
<accession>A0A7W7VRR7</accession>
<name>A0A7W7VRR7_9ACTN</name>
<reference evidence="2 3" key="1">
    <citation type="submission" date="2020-08" db="EMBL/GenBank/DDBJ databases">
        <title>Genomic Encyclopedia of Type Strains, Phase III (KMG-III): the genomes of soil and plant-associated and newly described type strains.</title>
        <authorList>
            <person name="Whitman W."/>
        </authorList>
    </citation>
    <scope>NUCLEOTIDE SEQUENCE [LARGE SCALE GENOMIC DNA]</scope>
    <source>
        <strain evidence="2 3">CECT 8840</strain>
    </source>
</reference>
<protein>
    <submittedName>
        <fullName evidence="2">CubicO group peptidase (Beta-lactamase class C family)</fullName>
    </submittedName>
</protein>
<dbReference type="SUPFAM" id="SSF56601">
    <property type="entry name" value="beta-lactamase/transpeptidase-like"/>
    <property type="match status" value="1"/>
</dbReference>
<gene>
    <name evidence="2" type="ORF">FHS44_007122</name>
</gene>
<evidence type="ECO:0000313" key="2">
    <source>
        <dbReference type="EMBL" id="MBB4919978.1"/>
    </source>
</evidence>
<organism evidence="2 3">
    <name type="scientific">Streptosporangium saharense</name>
    <dbReference type="NCBI Taxonomy" id="1706840"/>
    <lineage>
        <taxon>Bacteria</taxon>
        <taxon>Bacillati</taxon>
        <taxon>Actinomycetota</taxon>
        <taxon>Actinomycetes</taxon>
        <taxon>Streptosporangiales</taxon>
        <taxon>Streptosporangiaceae</taxon>
        <taxon>Streptosporangium</taxon>
    </lineage>
</organism>
<dbReference type="Gene3D" id="3.40.710.10">
    <property type="entry name" value="DD-peptidase/beta-lactamase superfamily"/>
    <property type="match status" value="1"/>
</dbReference>
<evidence type="ECO:0000259" key="1">
    <source>
        <dbReference type="Pfam" id="PF00144"/>
    </source>
</evidence>
<sequence>MLDNLQERLDEAARKHGVPGASLALWANGELVQAATGVVNRDTGVETTPDSVFQVGSTTKVWTATLVMQLVDEGLVDLDRPVRDYLPEFAVADGSEKVVTVRHLLTHSGGFDGDLFEDTGRGDDSLDKYIHFLRDAGHVHEPGALFSYCNSGYCVLGALVARLRGTTWEQAMRERLLGPLGATHWALLPEEAILFRASAGHVGPEGAVHRSWAMPRSNAPAGSTMCLALRELVRFGRMFVAGGVAQDGTRLLSEEAVAAMRTKQIDVPGVPGLLADRWGLGFELFDWGGEVYGHDGGTIGQSTFWRVVPGSDFAIAMSVNGGAVVGMIADLALPLIREVTGLAVPDLPVPSETPQAVDPAPYLGGYAGPMYTWEVAEAPEGLDVTLIPGEFMESNGQTRTTTRFTHHTGHSFIAAAPKDGMHETITFVVGEDGRATHLHAGARTLRHV</sequence>
<dbReference type="InterPro" id="IPR001466">
    <property type="entry name" value="Beta-lactam-related"/>
</dbReference>
<dbReference type="EMBL" id="JACHJP010000011">
    <property type="protein sequence ID" value="MBB4919978.1"/>
    <property type="molecule type" value="Genomic_DNA"/>
</dbReference>
<dbReference type="RefSeq" id="WP_184723163.1">
    <property type="nucleotide sequence ID" value="NZ_JACHJP010000011.1"/>
</dbReference>
<dbReference type="AlphaFoldDB" id="A0A7W7VRR7"/>
<dbReference type="PANTHER" id="PTHR43283">
    <property type="entry name" value="BETA-LACTAMASE-RELATED"/>
    <property type="match status" value="1"/>
</dbReference>
<dbReference type="Proteomes" id="UP000552644">
    <property type="component" value="Unassembled WGS sequence"/>
</dbReference>